<feature type="compositionally biased region" description="Low complexity" evidence="5">
    <location>
        <begin position="563"/>
        <end position="606"/>
    </location>
</feature>
<keyword evidence="1" id="KW-0479">Metal-binding</keyword>
<evidence type="ECO:0000256" key="1">
    <source>
        <dbReference type="ARBA" id="ARBA00022723"/>
    </source>
</evidence>
<dbReference type="SMART" id="SM00184">
    <property type="entry name" value="RING"/>
    <property type="match status" value="1"/>
</dbReference>
<keyword evidence="3" id="KW-0862">Zinc</keyword>
<feature type="compositionally biased region" description="Basic and acidic residues" evidence="5">
    <location>
        <begin position="796"/>
        <end position="818"/>
    </location>
</feature>
<reference evidence="7" key="2">
    <citation type="submission" date="2025-09" db="UniProtKB">
        <authorList>
            <consortium name="Ensembl"/>
        </authorList>
    </citation>
    <scope>IDENTIFICATION</scope>
</reference>
<feature type="compositionally biased region" description="Basic and acidic residues" evidence="5">
    <location>
        <begin position="1417"/>
        <end position="1430"/>
    </location>
</feature>
<feature type="region of interest" description="Disordered" evidence="5">
    <location>
        <begin position="549"/>
        <end position="1441"/>
    </location>
</feature>
<dbReference type="GO" id="GO:0008270">
    <property type="term" value="F:zinc ion binding"/>
    <property type="evidence" value="ECO:0007669"/>
    <property type="project" value="UniProtKB-KW"/>
</dbReference>
<feature type="compositionally biased region" description="Basic and acidic residues" evidence="5">
    <location>
        <begin position="1128"/>
        <end position="1155"/>
    </location>
</feature>
<feature type="compositionally biased region" description="Polar residues" evidence="5">
    <location>
        <begin position="1286"/>
        <end position="1295"/>
    </location>
</feature>
<accession>A0A3Q3B4J6</accession>
<evidence type="ECO:0000256" key="2">
    <source>
        <dbReference type="ARBA" id="ARBA00022771"/>
    </source>
</evidence>
<feature type="compositionally biased region" description="Pro residues" evidence="5">
    <location>
        <begin position="553"/>
        <end position="562"/>
    </location>
</feature>
<feature type="compositionally biased region" description="Gly residues" evidence="5">
    <location>
        <begin position="1379"/>
        <end position="1389"/>
    </location>
</feature>
<feature type="compositionally biased region" description="Basic residues" evidence="5">
    <location>
        <begin position="475"/>
        <end position="494"/>
    </location>
</feature>
<feature type="compositionally biased region" description="Low complexity" evidence="5">
    <location>
        <begin position="270"/>
        <end position="330"/>
    </location>
</feature>
<keyword evidence="2 4" id="KW-0863">Zinc-finger</keyword>
<feature type="compositionally biased region" description="Basic residues" evidence="5">
    <location>
        <begin position="401"/>
        <end position="417"/>
    </location>
</feature>
<dbReference type="CDD" id="cd16620">
    <property type="entry name" value="vRING-HC-C4C4_RBBP6"/>
    <property type="match status" value="1"/>
</dbReference>
<feature type="compositionally biased region" description="Basic and acidic residues" evidence="5">
    <location>
        <begin position="1345"/>
        <end position="1378"/>
    </location>
</feature>
<dbReference type="Proteomes" id="UP000264800">
    <property type="component" value="Unplaced"/>
</dbReference>
<feature type="compositionally biased region" description="Basic and acidic residues" evidence="5">
    <location>
        <begin position="1091"/>
        <end position="1101"/>
    </location>
</feature>
<proteinExistence type="predicted"/>
<dbReference type="PROSITE" id="PS50089">
    <property type="entry name" value="ZF_RING_2"/>
    <property type="match status" value="1"/>
</dbReference>
<dbReference type="GO" id="GO:0006511">
    <property type="term" value="P:ubiquitin-dependent protein catabolic process"/>
    <property type="evidence" value="ECO:0007669"/>
    <property type="project" value="TreeGrafter"/>
</dbReference>
<feature type="compositionally biased region" description="Basic and acidic residues" evidence="5">
    <location>
        <begin position="1169"/>
        <end position="1197"/>
    </location>
</feature>
<feature type="compositionally biased region" description="Basic and acidic residues" evidence="5">
    <location>
        <begin position="691"/>
        <end position="706"/>
    </location>
</feature>
<feature type="compositionally biased region" description="Low complexity" evidence="5">
    <location>
        <begin position="461"/>
        <end position="474"/>
    </location>
</feature>
<dbReference type="InterPro" id="IPR033489">
    <property type="entry name" value="RBBP6"/>
</dbReference>
<feature type="region of interest" description="Disordered" evidence="5">
    <location>
        <begin position="395"/>
        <end position="523"/>
    </location>
</feature>
<dbReference type="STRING" id="37003.ENSKMAP00000023921"/>
<feature type="domain" description="RING-type" evidence="6">
    <location>
        <begin position="46"/>
        <end position="87"/>
    </location>
</feature>
<dbReference type="PANTHER" id="PTHR15439:SF0">
    <property type="entry name" value="CELL DIVISION CYCLE AND APOPTOSIS REGULATOR PROTEIN 1-RELATED"/>
    <property type="match status" value="1"/>
</dbReference>
<dbReference type="GeneTree" id="ENSGT00940000159365"/>
<evidence type="ECO:0000313" key="8">
    <source>
        <dbReference type="Proteomes" id="UP000264800"/>
    </source>
</evidence>
<feature type="compositionally biased region" description="Basic and acidic residues" evidence="5">
    <location>
        <begin position="731"/>
        <end position="789"/>
    </location>
</feature>
<feature type="compositionally biased region" description="Low complexity" evidence="5">
    <location>
        <begin position="1045"/>
        <end position="1055"/>
    </location>
</feature>
<evidence type="ECO:0000256" key="5">
    <source>
        <dbReference type="SAM" id="MobiDB-lite"/>
    </source>
</evidence>
<feature type="compositionally biased region" description="Polar residues" evidence="5">
    <location>
        <begin position="643"/>
        <end position="662"/>
    </location>
</feature>
<dbReference type="Gene3D" id="3.30.40.10">
    <property type="entry name" value="Zinc/RING finger domain, C3HC4 (zinc finger)"/>
    <property type="match status" value="1"/>
</dbReference>
<dbReference type="GO" id="GO:0006397">
    <property type="term" value="P:mRNA processing"/>
    <property type="evidence" value="ECO:0007669"/>
    <property type="project" value="InterPro"/>
</dbReference>
<feature type="compositionally biased region" description="Polar residues" evidence="5">
    <location>
        <begin position="195"/>
        <end position="211"/>
    </location>
</feature>
<dbReference type="GO" id="GO:0016567">
    <property type="term" value="P:protein ubiquitination"/>
    <property type="evidence" value="ECO:0007669"/>
    <property type="project" value="InterPro"/>
</dbReference>
<feature type="compositionally biased region" description="Polar residues" evidence="5">
    <location>
        <begin position="1116"/>
        <end position="1127"/>
    </location>
</feature>
<feature type="compositionally biased region" description="Low complexity" evidence="5">
    <location>
        <begin position="621"/>
        <end position="634"/>
    </location>
</feature>
<dbReference type="InterPro" id="IPR003613">
    <property type="entry name" value="Ubox_domain"/>
</dbReference>
<keyword evidence="8" id="KW-1185">Reference proteome</keyword>
<feature type="compositionally biased region" description="Polar residues" evidence="5">
    <location>
        <begin position="1237"/>
        <end position="1247"/>
    </location>
</feature>
<dbReference type="Ensembl" id="ENSKMAT00000024225.1">
    <property type="protein sequence ID" value="ENSKMAP00000023921.1"/>
    <property type="gene ID" value="ENSKMAG00000017728.1"/>
</dbReference>
<feature type="compositionally biased region" description="Polar residues" evidence="5">
    <location>
        <begin position="154"/>
        <end position="163"/>
    </location>
</feature>
<feature type="compositionally biased region" description="Basic and acidic residues" evidence="5">
    <location>
        <begin position="995"/>
        <end position="1033"/>
    </location>
</feature>
<feature type="compositionally biased region" description="Basic and acidic residues" evidence="5">
    <location>
        <begin position="1267"/>
        <end position="1283"/>
    </location>
</feature>
<feature type="compositionally biased region" description="Basic and acidic residues" evidence="5">
    <location>
        <begin position="1296"/>
        <end position="1306"/>
    </location>
</feature>
<evidence type="ECO:0000313" key="7">
    <source>
        <dbReference type="Ensembl" id="ENSKMAP00000023921.1"/>
    </source>
</evidence>
<evidence type="ECO:0000256" key="3">
    <source>
        <dbReference type="ARBA" id="ARBA00022833"/>
    </source>
</evidence>
<evidence type="ECO:0000259" key="6">
    <source>
        <dbReference type="PROSITE" id="PS50089"/>
    </source>
</evidence>
<organism evidence="7 8">
    <name type="scientific">Kryptolebias marmoratus</name>
    <name type="common">Mangrove killifish</name>
    <name type="synonym">Rivulus marmoratus</name>
    <dbReference type="NCBI Taxonomy" id="37003"/>
    <lineage>
        <taxon>Eukaryota</taxon>
        <taxon>Metazoa</taxon>
        <taxon>Chordata</taxon>
        <taxon>Craniata</taxon>
        <taxon>Vertebrata</taxon>
        <taxon>Euteleostomi</taxon>
        <taxon>Actinopterygii</taxon>
        <taxon>Neopterygii</taxon>
        <taxon>Teleostei</taxon>
        <taxon>Neoteleostei</taxon>
        <taxon>Acanthomorphata</taxon>
        <taxon>Ovalentaria</taxon>
        <taxon>Atherinomorphae</taxon>
        <taxon>Cyprinodontiformes</taxon>
        <taxon>Rivulidae</taxon>
        <taxon>Kryptolebias</taxon>
    </lineage>
</organism>
<dbReference type="Pfam" id="PF04564">
    <property type="entry name" value="U-box"/>
    <property type="match status" value="1"/>
</dbReference>
<feature type="compositionally biased region" description="Low complexity" evidence="5">
    <location>
        <begin position="184"/>
        <end position="194"/>
    </location>
</feature>
<feature type="compositionally biased region" description="Pro residues" evidence="5">
    <location>
        <begin position="134"/>
        <end position="144"/>
    </location>
</feature>
<feature type="compositionally biased region" description="Basic and acidic residues" evidence="5">
    <location>
        <begin position="890"/>
        <end position="904"/>
    </location>
</feature>
<protein>
    <submittedName>
        <fullName evidence="7">RB binding protein 6, ubiquitin ligase</fullName>
    </submittedName>
</protein>
<sequence length="1441" mass="158574">VWAVCSVFHVRSEAYAAGKKEKPPFVPQEKPKSEGEEDPVPDELLCLICHDLLGDAVVIPCCGNSYCDDCIRTALLDSEDHVCPTCSQSDVSPDALIANKFLRQAVNNFKKERGGSKSVGKSGVASSSKASTPAPAPVPTPPPVSVQSQLSKPLQSPCSQKDSLLNLPKAAKPTTVTESPDVPPEATNPAPAENSSNTSPQPVESQAVLSNNEDEEKTGDDLAAVAPFLAVSDKEPTDAPKPLEPQVEPQVNSTEETEQLQTVCVNQRNSSSDSALGLSLSSNSWESTCSSSAPPPGGTTEPSTEQHLTTTTTSSSLSFSSYSTTPSPLFSSPPPHTFVPTQQPHSSYPPPGYPQTTPNWKLPAPRGAPIPSLCPSTCTSPIPVLIPKEWCRYQRKERERSPHRRSSSHSKSSKSKSSRSYSRSSSRSASRSRSRSRPRSPLSSRRNVHTHSNPSCSYGYKRPSSHTSSSSSRGGHSRCKSSSHHRKSSRHSRRSSPSGHGSKIRGEAGRSPFAADTGSQEVDRQRYLQWKEEYHEWYDKYYTSFINQFHQLPLPPPPPPPYSQDSSNPPQSRRPASPPSSETSSCSRSPPSRSSSDTHSTASHPSIDSCSSDKANDRDSSSSSDSRSTPSDGRAQPREIGTGTATKSGGEANSQDANTDNQQKLKDVDSSHSIHEQKKKRCEGVGAKASESLDSKSDLRQDKRGNNEPNACEEGSPGPHKAKESVQLALKTDKRPEKGRERKDKKESHLKNEQSSKSRDSESRQDMQRKDKVKPSKGPDRVGSEREEQPGGSKASDSRSEVIRKRKWEDKGRSERKSSLTVTPQSSKYPKTKSAEPQSHDGKFLKLSDRKKPKPEKKESKTVPPTPRNVWEGGMKVIPPKKISININLDGKRKDELPTQETKDQTGVAEENLNKDGAQTEAGGKKESSPRNLTKDKPVLHVVKEIPDKAAFRDDKQQESGKRDDENKEKEEDSDLWHCALTSVEDVDENLTGLEAEKGKDDCRHKQAPTSKKDEGTRRETRGEPRRDDEITARGKPKNLYDGRSSASKNDSGSSARGSCGVEGSQRKRTGMKTQEGSSQDQAEVTQVSRSRCESDGRKQAQTESVDSAARPPPSVTVTSCELTKNNEQQRQRSTERKRDRDRVADRDKEKERRSAASHSAVAPSGGGERTDGSVSTKRDEETKPERPQDRESESQKERRRLKQGSREEASVQKRSHPSSSSVLHEKERRDRPRGSEQGSSDPSFSGPTWKAFRESRYPPDPNAPWTHRDAAPDLMSKKDGYHFHSNYQQRSSASSREKNRPDRTHHSPPPFSGNHSEDKDLLLLDSTENSQKGFPDGGLTQNKSRTESKPQKGEKSEKTPKMLKDCKRGRETPEVGDSRGGGGGGGAGSRREDQARKLEERRRSSSDSVRLSSSSHKTDRDDKREEGKEKKHRKLQEVNV</sequence>
<name>A0A3Q3B4J6_KRYMA</name>
<evidence type="ECO:0000256" key="4">
    <source>
        <dbReference type="PROSITE-ProRule" id="PRU00175"/>
    </source>
</evidence>
<feature type="compositionally biased region" description="Basic and acidic residues" evidence="5">
    <location>
        <begin position="663"/>
        <end position="676"/>
    </location>
</feature>
<dbReference type="OMA" id="SKMQMAN"/>
<feature type="compositionally biased region" description="Polar residues" evidence="5">
    <location>
        <begin position="819"/>
        <end position="829"/>
    </location>
</feature>
<feature type="compositionally biased region" description="Low complexity" evidence="5">
    <location>
        <begin position="116"/>
        <end position="133"/>
    </location>
</feature>
<dbReference type="GO" id="GO:0005634">
    <property type="term" value="C:nucleus"/>
    <property type="evidence" value="ECO:0007669"/>
    <property type="project" value="TreeGrafter"/>
</dbReference>
<feature type="compositionally biased region" description="Basic and acidic residues" evidence="5">
    <location>
        <begin position="923"/>
        <end position="971"/>
    </location>
</feature>
<reference evidence="7" key="1">
    <citation type="submission" date="2025-08" db="UniProtKB">
        <authorList>
            <consortium name="Ensembl"/>
        </authorList>
    </citation>
    <scope>IDENTIFICATION</scope>
</reference>
<feature type="compositionally biased region" description="Basic and acidic residues" evidence="5">
    <location>
        <begin position="1390"/>
        <end position="1406"/>
    </location>
</feature>
<dbReference type="InterPro" id="IPR013083">
    <property type="entry name" value="Znf_RING/FYVE/PHD"/>
</dbReference>
<dbReference type="PANTHER" id="PTHR15439">
    <property type="entry name" value="RETINOBLASTOMA-BINDING PROTEIN 6"/>
    <property type="match status" value="1"/>
</dbReference>
<feature type="region of interest" description="Disordered" evidence="5">
    <location>
        <begin position="112"/>
        <end position="382"/>
    </location>
</feature>
<dbReference type="GO" id="GO:0061630">
    <property type="term" value="F:ubiquitin protein ligase activity"/>
    <property type="evidence" value="ECO:0007669"/>
    <property type="project" value="InterPro"/>
</dbReference>
<feature type="compositionally biased region" description="Basic and acidic residues" evidence="5">
    <location>
        <begin position="838"/>
        <end position="861"/>
    </location>
</feature>
<feature type="compositionally biased region" description="Polar residues" evidence="5">
    <location>
        <begin position="1072"/>
        <end position="1090"/>
    </location>
</feature>
<feature type="compositionally biased region" description="Polar residues" evidence="5">
    <location>
        <begin position="249"/>
        <end position="269"/>
    </location>
</feature>
<feature type="compositionally biased region" description="Low complexity" evidence="5">
    <location>
        <begin position="1407"/>
        <end position="1416"/>
    </location>
</feature>
<feature type="compositionally biased region" description="Low complexity" evidence="5">
    <location>
        <begin position="418"/>
        <end position="429"/>
    </location>
</feature>
<dbReference type="InterPro" id="IPR001841">
    <property type="entry name" value="Znf_RING"/>
</dbReference>
<dbReference type="SUPFAM" id="SSF57850">
    <property type="entry name" value="RING/U-box"/>
    <property type="match status" value="1"/>
</dbReference>
<feature type="compositionally biased region" description="Basic and acidic residues" evidence="5">
    <location>
        <begin position="1224"/>
        <end position="1235"/>
    </location>
</feature>